<dbReference type="GO" id="GO:0008484">
    <property type="term" value="F:sulfuric ester hydrolase activity"/>
    <property type="evidence" value="ECO:0007669"/>
    <property type="project" value="TreeGrafter"/>
</dbReference>
<comment type="caution">
    <text evidence="7">The sequence shown here is derived from an EMBL/GenBank/DDBJ whole genome shotgun (WGS) entry which is preliminary data.</text>
</comment>
<keyword evidence="4" id="KW-0378">Hydrolase</keyword>
<dbReference type="InterPro" id="IPR024607">
    <property type="entry name" value="Sulfatase_CS"/>
</dbReference>
<name>A0A814U9P6_9BILA</name>
<reference evidence="7" key="1">
    <citation type="submission" date="2021-02" db="EMBL/GenBank/DDBJ databases">
        <authorList>
            <person name="Nowell W R."/>
        </authorList>
    </citation>
    <scope>NUCLEOTIDE SEQUENCE</scope>
</reference>
<evidence type="ECO:0000313" key="8">
    <source>
        <dbReference type="EMBL" id="CAF3870904.1"/>
    </source>
</evidence>
<dbReference type="OrthoDB" id="96314at2759"/>
<proteinExistence type="inferred from homology"/>
<comment type="cofactor">
    <cofactor evidence="1">
        <name>Ca(2+)</name>
        <dbReference type="ChEBI" id="CHEBI:29108"/>
    </cofactor>
</comment>
<dbReference type="PROSITE" id="PS00149">
    <property type="entry name" value="SULFATASE_2"/>
    <property type="match status" value="1"/>
</dbReference>
<dbReference type="Proteomes" id="UP000663881">
    <property type="component" value="Unassembled WGS sequence"/>
</dbReference>
<dbReference type="PANTHER" id="PTHR45953">
    <property type="entry name" value="IDURONATE 2-SULFATASE"/>
    <property type="match status" value="1"/>
</dbReference>
<evidence type="ECO:0000256" key="4">
    <source>
        <dbReference type="ARBA" id="ARBA00022801"/>
    </source>
</evidence>
<dbReference type="SUPFAM" id="SSF53649">
    <property type="entry name" value="Alkaline phosphatase-like"/>
    <property type="match status" value="1"/>
</dbReference>
<feature type="domain" description="Sulfatase N-terminal" evidence="5">
    <location>
        <begin position="13"/>
        <end position="359"/>
    </location>
</feature>
<accession>A0A814U9P6</accession>
<dbReference type="FunFam" id="3.40.720.10:FF:000032">
    <property type="entry name" value="Choline sulfatase"/>
    <property type="match status" value="1"/>
</dbReference>
<dbReference type="AlphaFoldDB" id="A0A814U9P6"/>
<dbReference type="InterPro" id="IPR000917">
    <property type="entry name" value="Sulfatase_N"/>
</dbReference>
<dbReference type="GO" id="GO:0005737">
    <property type="term" value="C:cytoplasm"/>
    <property type="evidence" value="ECO:0007669"/>
    <property type="project" value="TreeGrafter"/>
</dbReference>
<evidence type="ECO:0000313" key="7">
    <source>
        <dbReference type="EMBL" id="CAF1173658.1"/>
    </source>
</evidence>
<dbReference type="Proteomes" id="UP000663891">
    <property type="component" value="Unassembled WGS sequence"/>
</dbReference>
<sequence>MSQETTYPSMKQPNILFIMADQMCAPILPLYDPNSPIKMPNLSRLATESVVFDSAYCNSPLCAPSRFVLMSGQLPSKIGAYDNAADFVSNIPTFAHYLRRLGYHTCLSGKMHFVGGDQLHGYEERLTSDIYPADYGWTVNWDLSDVRQDWYHNMSSVLDAGHCVRTNQIDFDEEVMYKAQQYLYDHVRKSVDPNQKQPFCLTVSLTHPHDPYTTLKHFWDMYKDEDIPLPTINIKQEEQDPHSARLMKVIDIWDNPMSEEAIRRARRAYYGNCSYVDANVGKLLQVLKECDLADDTIVIFSGDHGDFLGERGLWYKMSFLEPSARVPLLVYAPKYFSPHRVQESISTVDLFPTLVHLAGGQLQTDLDIDGRSLLPHLTDAKNKHDEVIGEYMAEGTLAPLMMIRRGIYKFIYCSIDPPQLFNIKDDPDEMNNLAQKPSPEHAQILRQFIKEAEQRWDIPSITAQVLRSQRQRRFTDAALRIGQWKPWDHQPFKDASKQYIRSVAPILDDLEYLARYPRTAEIPPSALKTKIELENSAGIQKNVVDV</sequence>
<organism evidence="7 9">
    <name type="scientific">Adineta steineri</name>
    <dbReference type="NCBI Taxonomy" id="433720"/>
    <lineage>
        <taxon>Eukaryota</taxon>
        <taxon>Metazoa</taxon>
        <taxon>Spiralia</taxon>
        <taxon>Gnathifera</taxon>
        <taxon>Rotifera</taxon>
        <taxon>Eurotatoria</taxon>
        <taxon>Bdelloidea</taxon>
        <taxon>Adinetida</taxon>
        <taxon>Adinetidae</taxon>
        <taxon>Adineta</taxon>
    </lineage>
</organism>
<dbReference type="Pfam" id="PF00884">
    <property type="entry name" value="Sulfatase"/>
    <property type="match status" value="1"/>
</dbReference>
<dbReference type="EMBL" id="CAJNON010000291">
    <property type="protein sequence ID" value="CAF1173658.1"/>
    <property type="molecule type" value="Genomic_DNA"/>
</dbReference>
<dbReference type="Pfam" id="PF12411">
    <property type="entry name" value="Choline_sulf_C"/>
    <property type="match status" value="1"/>
</dbReference>
<protein>
    <recommendedName>
        <fullName evidence="10">Choline-sulfatase</fullName>
    </recommendedName>
</protein>
<dbReference type="EMBL" id="CAJOAY010001655">
    <property type="protein sequence ID" value="CAF3870904.1"/>
    <property type="molecule type" value="Genomic_DNA"/>
</dbReference>
<dbReference type="GO" id="GO:0046872">
    <property type="term" value="F:metal ion binding"/>
    <property type="evidence" value="ECO:0007669"/>
    <property type="project" value="UniProtKB-KW"/>
</dbReference>
<keyword evidence="3" id="KW-0479">Metal-binding</keyword>
<dbReference type="InterPro" id="IPR017850">
    <property type="entry name" value="Alkaline_phosphatase_core_sf"/>
</dbReference>
<dbReference type="InterPro" id="IPR017785">
    <property type="entry name" value="Choline-sulfatase"/>
</dbReference>
<comment type="similarity">
    <text evidence="2">Belongs to the sulfatase family.</text>
</comment>
<evidence type="ECO:0000256" key="1">
    <source>
        <dbReference type="ARBA" id="ARBA00001913"/>
    </source>
</evidence>
<dbReference type="NCBIfam" id="TIGR03417">
    <property type="entry name" value="chol_sulfatase"/>
    <property type="match status" value="1"/>
</dbReference>
<evidence type="ECO:0000256" key="2">
    <source>
        <dbReference type="ARBA" id="ARBA00008779"/>
    </source>
</evidence>
<evidence type="ECO:0000313" key="9">
    <source>
        <dbReference type="Proteomes" id="UP000663891"/>
    </source>
</evidence>
<evidence type="ECO:0008006" key="10">
    <source>
        <dbReference type="Google" id="ProtNLM"/>
    </source>
</evidence>
<dbReference type="PANTHER" id="PTHR45953:SF1">
    <property type="entry name" value="IDURONATE 2-SULFATASE"/>
    <property type="match status" value="1"/>
</dbReference>
<dbReference type="Gene3D" id="3.40.720.10">
    <property type="entry name" value="Alkaline Phosphatase, subunit A"/>
    <property type="match status" value="1"/>
</dbReference>
<evidence type="ECO:0000259" key="6">
    <source>
        <dbReference type="Pfam" id="PF12411"/>
    </source>
</evidence>
<feature type="domain" description="Choline sulfatase enzyme C-terminal" evidence="6">
    <location>
        <begin position="464"/>
        <end position="516"/>
    </location>
</feature>
<dbReference type="CDD" id="cd16032">
    <property type="entry name" value="choline-sulfatase"/>
    <property type="match status" value="1"/>
</dbReference>
<dbReference type="InterPro" id="IPR025863">
    <property type="entry name" value="Choline_sulf_C_dom"/>
</dbReference>
<evidence type="ECO:0000256" key="3">
    <source>
        <dbReference type="ARBA" id="ARBA00022723"/>
    </source>
</evidence>
<gene>
    <name evidence="8" type="ORF">OKA104_LOCUS22592</name>
    <name evidence="7" type="ORF">VCS650_LOCUS24071</name>
</gene>
<evidence type="ECO:0000259" key="5">
    <source>
        <dbReference type="Pfam" id="PF00884"/>
    </source>
</evidence>